<comment type="caution">
    <text evidence="1">The sequence shown here is derived from an EMBL/GenBank/DDBJ whole genome shotgun (WGS) entry which is preliminary data.</text>
</comment>
<evidence type="ECO:0000313" key="1">
    <source>
        <dbReference type="EMBL" id="KAJ0096126.1"/>
    </source>
</evidence>
<keyword evidence="2" id="KW-1185">Reference proteome</keyword>
<dbReference type="EMBL" id="CM047902">
    <property type="protein sequence ID" value="KAJ0096126.1"/>
    <property type="molecule type" value="Genomic_DNA"/>
</dbReference>
<proteinExistence type="predicted"/>
<dbReference type="Proteomes" id="UP001164250">
    <property type="component" value="Chromosome 6"/>
</dbReference>
<gene>
    <name evidence="1" type="ORF">Patl1_17087</name>
</gene>
<accession>A0ACC1BB37</accession>
<sequence>MVPRMSVDVVDHAEIDSGELKRTKQLYKKDSLEIESCTVSGHQGRRGSKVTKWSMILQLAFQSIGVVYGDIGTSPLYVYPSVFSSGINHIDDILGVLSLIFYTLTLIPLIKYAFIVLQANDNGDGKFYQLLGGIKEATSTMTKESTSGMERDIEIVEKAWNAGVVPLVGENEVVAAKGSGIGKRIMIDYAYNFLTNVLRKSDKLFDVPHKQILKARMTYEL</sequence>
<evidence type="ECO:0000313" key="2">
    <source>
        <dbReference type="Proteomes" id="UP001164250"/>
    </source>
</evidence>
<name>A0ACC1BB37_9ROSI</name>
<organism evidence="1 2">
    <name type="scientific">Pistacia atlantica</name>
    <dbReference type="NCBI Taxonomy" id="434234"/>
    <lineage>
        <taxon>Eukaryota</taxon>
        <taxon>Viridiplantae</taxon>
        <taxon>Streptophyta</taxon>
        <taxon>Embryophyta</taxon>
        <taxon>Tracheophyta</taxon>
        <taxon>Spermatophyta</taxon>
        <taxon>Magnoliopsida</taxon>
        <taxon>eudicotyledons</taxon>
        <taxon>Gunneridae</taxon>
        <taxon>Pentapetalae</taxon>
        <taxon>rosids</taxon>
        <taxon>malvids</taxon>
        <taxon>Sapindales</taxon>
        <taxon>Anacardiaceae</taxon>
        <taxon>Pistacia</taxon>
    </lineage>
</organism>
<protein>
    <submittedName>
        <fullName evidence="1">Uncharacterized protein</fullName>
    </submittedName>
</protein>
<reference evidence="2" key="1">
    <citation type="journal article" date="2023" name="G3 (Bethesda)">
        <title>Genome assembly and association tests identify interacting loci associated with vigor, precocity, and sex in interspecific pistachio rootstocks.</title>
        <authorList>
            <person name="Palmer W."/>
            <person name="Jacygrad E."/>
            <person name="Sagayaradj S."/>
            <person name="Cavanaugh K."/>
            <person name="Han R."/>
            <person name="Bertier L."/>
            <person name="Beede B."/>
            <person name="Kafkas S."/>
            <person name="Golino D."/>
            <person name="Preece J."/>
            <person name="Michelmore R."/>
        </authorList>
    </citation>
    <scope>NUCLEOTIDE SEQUENCE [LARGE SCALE GENOMIC DNA]</scope>
</reference>